<reference evidence="4" key="1">
    <citation type="journal article" date="2017" name="Genome Biol.">
        <title>Comparative genomics reveals high biological diversity and specific adaptations in the industrially and medically important fungal genus Aspergillus.</title>
        <authorList>
            <person name="de Vries R.P."/>
            <person name="Riley R."/>
            <person name="Wiebenga A."/>
            <person name="Aguilar-Osorio G."/>
            <person name="Amillis S."/>
            <person name="Uchima C.A."/>
            <person name="Anderluh G."/>
            <person name="Asadollahi M."/>
            <person name="Askin M."/>
            <person name="Barry K."/>
            <person name="Battaglia E."/>
            <person name="Bayram O."/>
            <person name="Benocci T."/>
            <person name="Braus-Stromeyer S.A."/>
            <person name="Caldana C."/>
            <person name="Canovas D."/>
            <person name="Cerqueira G.C."/>
            <person name="Chen F."/>
            <person name="Chen W."/>
            <person name="Choi C."/>
            <person name="Clum A."/>
            <person name="Dos Santos R.A."/>
            <person name="Damasio A.R."/>
            <person name="Diallinas G."/>
            <person name="Emri T."/>
            <person name="Fekete E."/>
            <person name="Flipphi M."/>
            <person name="Freyberg S."/>
            <person name="Gallo A."/>
            <person name="Gournas C."/>
            <person name="Habgood R."/>
            <person name="Hainaut M."/>
            <person name="Harispe M.L."/>
            <person name="Henrissat B."/>
            <person name="Hilden K.S."/>
            <person name="Hope R."/>
            <person name="Hossain A."/>
            <person name="Karabika E."/>
            <person name="Karaffa L."/>
            <person name="Karanyi Z."/>
            <person name="Krasevec N."/>
            <person name="Kuo A."/>
            <person name="Kusch H."/>
            <person name="LaButti K."/>
            <person name="Lagendijk E.L."/>
            <person name="Lapidus A."/>
            <person name="Levasseur A."/>
            <person name="Lindquist E."/>
            <person name="Lipzen A."/>
            <person name="Logrieco A.F."/>
            <person name="MacCabe A."/>
            <person name="Maekelae M.R."/>
            <person name="Malavazi I."/>
            <person name="Melin P."/>
            <person name="Meyer V."/>
            <person name="Mielnichuk N."/>
            <person name="Miskei M."/>
            <person name="Molnar A.P."/>
            <person name="Mule G."/>
            <person name="Ngan C.Y."/>
            <person name="Orejas M."/>
            <person name="Orosz E."/>
            <person name="Ouedraogo J.P."/>
            <person name="Overkamp K.M."/>
            <person name="Park H.-S."/>
            <person name="Perrone G."/>
            <person name="Piumi F."/>
            <person name="Punt P.J."/>
            <person name="Ram A.F."/>
            <person name="Ramon A."/>
            <person name="Rauscher S."/>
            <person name="Record E."/>
            <person name="Riano-Pachon D.M."/>
            <person name="Robert V."/>
            <person name="Roehrig J."/>
            <person name="Ruller R."/>
            <person name="Salamov A."/>
            <person name="Salih N.S."/>
            <person name="Samson R.A."/>
            <person name="Sandor E."/>
            <person name="Sanguinetti M."/>
            <person name="Schuetze T."/>
            <person name="Sepcic K."/>
            <person name="Shelest E."/>
            <person name="Sherlock G."/>
            <person name="Sophianopoulou V."/>
            <person name="Squina F.M."/>
            <person name="Sun H."/>
            <person name="Susca A."/>
            <person name="Todd R.B."/>
            <person name="Tsang A."/>
            <person name="Unkles S.E."/>
            <person name="van de Wiele N."/>
            <person name="van Rossen-Uffink D."/>
            <person name="Oliveira J.V."/>
            <person name="Vesth T.C."/>
            <person name="Visser J."/>
            <person name="Yu J.-H."/>
            <person name="Zhou M."/>
            <person name="Andersen M.R."/>
            <person name="Archer D.B."/>
            <person name="Baker S.E."/>
            <person name="Benoit I."/>
            <person name="Brakhage A.A."/>
            <person name="Braus G.H."/>
            <person name="Fischer R."/>
            <person name="Frisvad J.C."/>
            <person name="Goldman G.H."/>
            <person name="Houbraken J."/>
            <person name="Oakley B."/>
            <person name="Pocsi I."/>
            <person name="Scazzocchio C."/>
            <person name="Seiboth B."/>
            <person name="vanKuyk P.A."/>
            <person name="Wortman J."/>
            <person name="Dyer P.S."/>
            <person name="Grigoriev I.V."/>
        </authorList>
    </citation>
    <scope>NUCLEOTIDE SEQUENCE [LARGE SCALE GENOMIC DNA]</scope>
    <source>
        <strain evidence="4">ITEM 5010</strain>
    </source>
</reference>
<dbReference type="OMA" id="EAWWRLS"/>
<sequence>MPSPTPLKYHLSPAHPNHSPTLAQTMILSRLTDPHWSFLFIDPNPSTIISATQHRLPHTLTTSRDARRHEVAILDPPTSTSTSTASTTPNKNTQENETVIGYARWTLPPTLASKANVWVSAQVPSPTSSQKTTYKKAYDAASDAKGRVPGMKDTGLLEYRSEPLDRAEEGILSHGGVLDGEEVLTLEYLTTHPDHWHKGVGNALVKSGTDIADKYGIKTYVMSEPAGLKVYLKNGFRVVDEVGVDYGAFGGREKTVHYFLVREPVVVSGCGSGSGSVV</sequence>
<dbReference type="PANTHER" id="PTHR42791">
    <property type="entry name" value="GNAT FAMILY ACETYLTRANSFERASE"/>
    <property type="match status" value="1"/>
</dbReference>
<dbReference type="Gene3D" id="3.40.630.30">
    <property type="match status" value="1"/>
</dbReference>
<dbReference type="OrthoDB" id="61113at2759"/>
<evidence type="ECO:0000259" key="2">
    <source>
        <dbReference type="Pfam" id="PF00583"/>
    </source>
</evidence>
<dbReference type="InterPro" id="IPR000182">
    <property type="entry name" value="GNAT_dom"/>
</dbReference>
<dbReference type="AlphaFoldDB" id="A0A1R3RC84"/>
<dbReference type="PANTHER" id="PTHR42791:SF2">
    <property type="entry name" value="N-ACETYLTRANSFERASE DOMAIN-CONTAINING PROTEIN"/>
    <property type="match status" value="1"/>
</dbReference>
<dbReference type="Pfam" id="PF00583">
    <property type="entry name" value="Acetyltransf_1"/>
    <property type="match status" value="1"/>
</dbReference>
<dbReference type="GO" id="GO:0016747">
    <property type="term" value="F:acyltransferase activity, transferring groups other than amino-acyl groups"/>
    <property type="evidence" value="ECO:0007669"/>
    <property type="project" value="InterPro"/>
</dbReference>
<keyword evidence="4" id="KW-1185">Reference proteome</keyword>
<feature type="compositionally biased region" description="Low complexity" evidence="1">
    <location>
        <begin position="76"/>
        <end position="89"/>
    </location>
</feature>
<gene>
    <name evidence="3" type="ORF">ASPCADRAFT_8955</name>
</gene>
<dbReference type="Proteomes" id="UP000188318">
    <property type="component" value="Unassembled WGS sequence"/>
</dbReference>
<name>A0A1R3RC84_ASPC5</name>
<dbReference type="InterPro" id="IPR016181">
    <property type="entry name" value="Acyl_CoA_acyltransferase"/>
</dbReference>
<protein>
    <recommendedName>
        <fullName evidence="2">N-acetyltransferase domain-containing protein</fullName>
    </recommendedName>
</protein>
<accession>A0A1R3RC84</accession>
<evidence type="ECO:0000256" key="1">
    <source>
        <dbReference type="SAM" id="MobiDB-lite"/>
    </source>
</evidence>
<dbReference type="SUPFAM" id="SSF55729">
    <property type="entry name" value="Acyl-CoA N-acyltransferases (Nat)"/>
    <property type="match status" value="1"/>
</dbReference>
<dbReference type="STRING" id="602072.A0A1R3RC84"/>
<dbReference type="EMBL" id="KV907508">
    <property type="protein sequence ID" value="OOF92094.1"/>
    <property type="molecule type" value="Genomic_DNA"/>
</dbReference>
<dbReference type="VEuPathDB" id="FungiDB:ASPCADRAFT_8955"/>
<dbReference type="CDD" id="cd04301">
    <property type="entry name" value="NAT_SF"/>
    <property type="match status" value="1"/>
</dbReference>
<feature type="domain" description="N-acetyltransferase" evidence="2">
    <location>
        <begin position="180"/>
        <end position="236"/>
    </location>
</feature>
<feature type="region of interest" description="Disordered" evidence="1">
    <location>
        <begin position="74"/>
        <end position="93"/>
    </location>
</feature>
<evidence type="ECO:0000313" key="3">
    <source>
        <dbReference type="EMBL" id="OOF92094.1"/>
    </source>
</evidence>
<organism evidence="3 4">
    <name type="scientific">Aspergillus carbonarius (strain ITEM 5010)</name>
    <dbReference type="NCBI Taxonomy" id="602072"/>
    <lineage>
        <taxon>Eukaryota</taxon>
        <taxon>Fungi</taxon>
        <taxon>Dikarya</taxon>
        <taxon>Ascomycota</taxon>
        <taxon>Pezizomycotina</taxon>
        <taxon>Eurotiomycetes</taxon>
        <taxon>Eurotiomycetidae</taxon>
        <taxon>Eurotiales</taxon>
        <taxon>Aspergillaceae</taxon>
        <taxon>Aspergillus</taxon>
        <taxon>Aspergillus subgen. Circumdati</taxon>
    </lineage>
</organism>
<dbReference type="InterPro" id="IPR052523">
    <property type="entry name" value="Trichothecene_AcTrans"/>
</dbReference>
<proteinExistence type="predicted"/>
<evidence type="ECO:0000313" key="4">
    <source>
        <dbReference type="Proteomes" id="UP000188318"/>
    </source>
</evidence>